<proteinExistence type="predicted"/>
<organism evidence="1 2">
    <name type="scientific">Paramecium sonneborni</name>
    <dbReference type="NCBI Taxonomy" id="65129"/>
    <lineage>
        <taxon>Eukaryota</taxon>
        <taxon>Sar</taxon>
        <taxon>Alveolata</taxon>
        <taxon>Ciliophora</taxon>
        <taxon>Intramacronucleata</taxon>
        <taxon>Oligohymenophorea</taxon>
        <taxon>Peniculida</taxon>
        <taxon>Parameciidae</taxon>
        <taxon>Paramecium</taxon>
    </lineage>
</organism>
<evidence type="ECO:0000313" key="2">
    <source>
        <dbReference type="Proteomes" id="UP000692954"/>
    </source>
</evidence>
<evidence type="ECO:0000313" key="1">
    <source>
        <dbReference type="EMBL" id="CAD8117124.1"/>
    </source>
</evidence>
<gene>
    <name evidence="1" type="ORF">PSON_ATCC_30995.1.T1130017</name>
</gene>
<sequence>MKHYVNIIFQKYYRNIAQIDFGLCVRKRQGNLSLKININMGLIPIFYLLCYPRDR</sequence>
<dbReference type="Proteomes" id="UP000692954">
    <property type="component" value="Unassembled WGS sequence"/>
</dbReference>
<accession>A0A8S1QQ13</accession>
<protein>
    <submittedName>
        <fullName evidence="1">Uncharacterized protein</fullName>
    </submittedName>
</protein>
<dbReference type="AlphaFoldDB" id="A0A8S1QQ13"/>
<keyword evidence="2" id="KW-1185">Reference proteome</keyword>
<reference evidence="1" key="1">
    <citation type="submission" date="2021-01" db="EMBL/GenBank/DDBJ databases">
        <authorList>
            <consortium name="Genoscope - CEA"/>
            <person name="William W."/>
        </authorList>
    </citation>
    <scope>NUCLEOTIDE SEQUENCE</scope>
</reference>
<dbReference type="EMBL" id="CAJJDN010000113">
    <property type="protein sequence ID" value="CAD8117124.1"/>
    <property type="molecule type" value="Genomic_DNA"/>
</dbReference>
<name>A0A8S1QQ13_9CILI</name>
<comment type="caution">
    <text evidence="1">The sequence shown here is derived from an EMBL/GenBank/DDBJ whole genome shotgun (WGS) entry which is preliminary data.</text>
</comment>